<dbReference type="EMBL" id="QRBE01000004">
    <property type="protein sequence ID" value="RDS82147.1"/>
    <property type="molecule type" value="Genomic_DNA"/>
</dbReference>
<gene>
    <name evidence="2" type="ORF">DWU98_08860</name>
</gene>
<dbReference type="SUPFAM" id="SSF54427">
    <property type="entry name" value="NTF2-like"/>
    <property type="match status" value="1"/>
</dbReference>
<comment type="caution">
    <text evidence="2">The sequence shown here is derived from an EMBL/GenBank/DDBJ whole genome shotgun (WGS) entry which is preliminary data.</text>
</comment>
<proteinExistence type="predicted"/>
<evidence type="ECO:0000313" key="2">
    <source>
        <dbReference type="EMBL" id="RDS82147.1"/>
    </source>
</evidence>
<feature type="signal peptide" evidence="1">
    <location>
        <begin position="1"/>
        <end position="22"/>
    </location>
</feature>
<dbReference type="RefSeq" id="WP_115495205.1">
    <property type="nucleotide sequence ID" value="NZ_QRBE01000004.1"/>
</dbReference>
<dbReference type="AlphaFoldDB" id="A0A370X1K7"/>
<dbReference type="OrthoDB" id="117186at2"/>
<dbReference type="PROSITE" id="PS51257">
    <property type="entry name" value="PROKAR_LIPOPROTEIN"/>
    <property type="match status" value="1"/>
</dbReference>
<feature type="chain" id="PRO_5016637117" description="Nuclear transport factor 2 family protein" evidence="1">
    <location>
        <begin position="23"/>
        <end position="148"/>
    </location>
</feature>
<keyword evidence="1" id="KW-0732">Signal</keyword>
<dbReference type="Pfam" id="PF12893">
    <property type="entry name" value="Lumazine_bd_2"/>
    <property type="match status" value="1"/>
</dbReference>
<evidence type="ECO:0008006" key="4">
    <source>
        <dbReference type="Google" id="ProtNLM"/>
    </source>
</evidence>
<name>A0A370X1K7_9GAMM</name>
<sequence>MKLRTLVLATALMGCLANACYAAEQDAHVMEPVHRFFDALGRQDRNDMLAVVAPAIDITSVQKNALHRLSIEKLADAIAAHRGGAIAEHIDDPVVHVDHDLAVVWAPYKFTIDGRVDHCGTDVLTLGKIKGRWLIIGISDNERKEPCQ</sequence>
<keyword evidence="3" id="KW-1185">Reference proteome</keyword>
<dbReference type="InterPro" id="IPR032710">
    <property type="entry name" value="NTF2-like_dom_sf"/>
</dbReference>
<dbReference type="Proteomes" id="UP000254258">
    <property type="component" value="Unassembled WGS sequence"/>
</dbReference>
<protein>
    <recommendedName>
        <fullName evidence="4">Nuclear transport factor 2 family protein</fullName>
    </recommendedName>
</protein>
<dbReference type="InterPro" id="IPR039437">
    <property type="entry name" value="FrzH/put_lumazine-bd"/>
</dbReference>
<evidence type="ECO:0000256" key="1">
    <source>
        <dbReference type="SAM" id="SignalP"/>
    </source>
</evidence>
<dbReference type="Gene3D" id="3.10.450.50">
    <property type="match status" value="1"/>
</dbReference>
<reference evidence="2 3" key="1">
    <citation type="submission" date="2018-07" db="EMBL/GenBank/DDBJ databases">
        <title>Dyella monticola sp. nov. and Dyella psychrodurans sp. nov. isolated from monsoon evergreen broad-leaved forest soil of Dinghu Mountain, China.</title>
        <authorList>
            <person name="Gao Z."/>
            <person name="Qiu L."/>
        </authorList>
    </citation>
    <scope>NUCLEOTIDE SEQUENCE [LARGE SCALE GENOMIC DNA]</scope>
    <source>
        <strain evidence="2 3">4G-K06</strain>
    </source>
</reference>
<organism evidence="2 3">
    <name type="scientific">Dyella monticola</name>
    <dbReference type="NCBI Taxonomy" id="1927958"/>
    <lineage>
        <taxon>Bacteria</taxon>
        <taxon>Pseudomonadati</taxon>
        <taxon>Pseudomonadota</taxon>
        <taxon>Gammaproteobacteria</taxon>
        <taxon>Lysobacterales</taxon>
        <taxon>Rhodanobacteraceae</taxon>
        <taxon>Dyella</taxon>
    </lineage>
</organism>
<accession>A0A370X1K7</accession>
<evidence type="ECO:0000313" key="3">
    <source>
        <dbReference type="Proteomes" id="UP000254258"/>
    </source>
</evidence>